<evidence type="ECO:0000256" key="3">
    <source>
        <dbReference type="ARBA" id="ARBA00023015"/>
    </source>
</evidence>
<dbReference type="Proteomes" id="UP000274131">
    <property type="component" value="Unassembled WGS sequence"/>
</dbReference>
<evidence type="ECO:0000256" key="2">
    <source>
        <dbReference type="ARBA" id="ARBA00022853"/>
    </source>
</evidence>
<protein>
    <submittedName>
        <fullName evidence="11">MRG domain-containing protein</fullName>
    </submittedName>
</protein>
<dbReference type="InterPro" id="IPR038217">
    <property type="entry name" value="MRG_C_sf"/>
</dbReference>
<gene>
    <name evidence="9" type="ORF">EVEC_LOCUS2496</name>
</gene>
<feature type="domain" description="MSL3 chromodomain-like" evidence="8">
    <location>
        <begin position="71"/>
        <end position="140"/>
    </location>
</feature>
<dbReference type="Gene3D" id="2.30.30.140">
    <property type="match status" value="1"/>
</dbReference>
<dbReference type="InterPro" id="IPR008676">
    <property type="entry name" value="MRG"/>
</dbReference>
<feature type="domain" description="MRG" evidence="7">
    <location>
        <begin position="219"/>
        <end position="415"/>
    </location>
</feature>
<dbReference type="InterPro" id="IPR016197">
    <property type="entry name" value="Chromo-like_dom_sf"/>
</dbReference>
<evidence type="ECO:0000256" key="5">
    <source>
        <dbReference type="ARBA" id="ARBA00023242"/>
    </source>
</evidence>
<feature type="region of interest" description="Disordered" evidence="6">
    <location>
        <begin position="31"/>
        <end position="63"/>
    </location>
</feature>
<dbReference type="GO" id="GO:0006325">
    <property type="term" value="P:chromatin organization"/>
    <property type="evidence" value="ECO:0007669"/>
    <property type="project" value="UniProtKB-KW"/>
</dbReference>
<reference evidence="11" key="1">
    <citation type="submission" date="2017-02" db="UniProtKB">
        <authorList>
            <consortium name="WormBaseParasite"/>
        </authorList>
    </citation>
    <scope>IDENTIFICATION</scope>
</reference>
<comment type="subcellular location">
    <subcellularLocation>
        <location evidence="1">Nucleus</location>
    </subcellularLocation>
</comment>
<dbReference type="AlphaFoldDB" id="A0A0N4UYW5"/>
<dbReference type="InterPro" id="IPR053820">
    <property type="entry name" value="MSL3_chromo-like"/>
</dbReference>
<evidence type="ECO:0000259" key="8">
    <source>
        <dbReference type="Pfam" id="PF22732"/>
    </source>
</evidence>
<sequence length="428" mass="48499">MPKKDITNSKDSKEKSEKVLKKDLAVGKDIKGKDKEAAKEVKQIKGSNGREGKSREKESPTKESRVLPLEYEVNSKVLCKHRDALYYEAKVIVIDNIPDKGKVYTVHYQGWNSRHDEKIPESEAADRFLPCTEENLEMARAEMQEARMMEKKRKGKKTPVLNDEKKSVGAESRGSTPSEKVSNRVTSVTPTEKGTSSSTTGRKRKLASVEAEPVQVDELGSPKPEIKIEIPAVLKDILVDDQDMIVRQLHLVNLPAKNTVEDIIKKYAEYTGRALSNVNELTFEHNGNQTKLSKDTLIESSRGLQDYFNTTLGSQLLYKFERPQYAELFEKKTEEENSASRSGDGSGGPGEKKWRPSGTYGFIHLLRLFVKFGSMLGLTNWSDKAIKTVVGHVEDFLNFLEKNRQDFYDIEKDYIVASPEYQKRVWNA</sequence>
<evidence type="ECO:0000313" key="10">
    <source>
        <dbReference type="Proteomes" id="UP000274131"/>
    </source>
</evidence>
<dbReference type="Pfam" id="PF22732">
    <property type="entry name" value="MSL3_chromo-like"/>
    <property type="match status" value="1"/>
</dbReference>
<keyword evidence="5" id="KW-0539">Nucleus</keyword>
<dbReference type="SUPFAM" id="SSF54160">
    <property type="entry name" value="Chromo domain-like"/>
    <property type="match status" value="1"/>
</dbReference>
<keyword evidence="10" id="KW-1185">Reference proteome</keyword>
<dbReference type="WBParaSite" id="EVEC_0000278801-mRNA-1">
    <property type="protein sequence ID" value="EVEC_0000278801-mRNA-1"/>
    <property type="gene ID" value="EVEC_0000278801"/>
</dbReference>
<evidence type="ECO:0000259" key="7">
    <source>
        <dbReference type="Pfam" id="PF05712"/>
    </source>
</evidence>
<organism evidence="11">
    <name type="scientific">Enterobius vermicularis</name>
    <name type="common">Human pinworm</name>
    <dbReference type="NCBI Taxonomy" id="51028"/>
    <lineage>
        <taxon>Eukaryota</taxon>
        <taxon>Metazoa</taxon>
        <taxon>Ecdysozoa</taxon>
        <taxon>Nematoda</taxon>
        <taxon>Chromadorea</taxon>
        <taxon>Rhabditida</taxon>
        <taxon>Spirurina</taxon>
        <taxon>Oxyuridomorpha</taxon>
        <taxon>Oxyuroidea</taxon>
        <taxon>Oxyuridae</taxon>
        <taxon>Enterobius</taxon>
    </lineage>
</organism>
<evidence type="ECO:0000313" key="11">
    <source>
        <dbReference type="WBParaSite" id="EVEC_0000278801-mRNA-1"/>
    </source>
</evidence>
<dbReference type="STRING" id="51028.A0A0N4UYW5"/>
<evidence type="ECO:0000313" key="9">
    <source>
        <dbReference type="EMBL" id="VDD87353.1"/>
    </source>
</evidence>
<accession>A0A0N4UYW5</accession>
<evidence type="ECO:0000256" key="1">
    <source>
        <dbReference type="ARBA" id="ARBA00004123"/>
    </source>
</evidence>
<dbReference type="OrthoDB" id="124855at2759"/>
<dbReference type="Gene3D" id="1.10.274.30">
    <property type="entry name" value="MRG domain"/>
    <property type="match status" value="1"/>
</dbReference>
<name>A0A0N4UYW5_ENTVE</name>
<keyword evidence="3" id="KW-0805">Transcription regulation</keyword>
<reference evidence="9 10" key="2">
    <citation type="submission" date="2018-10" db="EMBL/GenBank/DDBJ databases">
        <authorList>
            <consortium name="Pathogen Informatics"/>
        </authorList>
    </citation>
    <scope>NUCLEOTIDE SEQUENCE [LARGE SCALE GENOMIC DNA]</scope>
</reference>
<dbReference type="Pfam" id="PF05712">
    <property type="entry name" value="MRG"/>
    <property type="match status" value="1"/>
</dbReference>
<dbReference type="EMBL" id="UXUI01007391">
    <property type="protein sequence ID" value="VDD87353.1"/>
    <property type="molecule type" value="Genomic_DNA"/>
</dbReference>
<dbReference type="GO" id="GO:0005634">
    <property type="term" value="C:nucleus"/>
    <property type="evidence" value="ECO:0007669"/>
    <property type="project" value="UniProtKB-SubCell"/>
</dbReference>
<dbReference type="PANTHER" id="PTHR10880">
    <property type="entry name" value="MORTALITY FACTOR 4-LIKE PROTEIN"/>
    <property type="match status" value="1"/>
</dbReference>
<dbReference type="PROSITE" id="PS51640">
    <property type="entry name" value="MRG"/>
    <property type="match status" value="1"/>
</dbReference>
<feature type="region of interest" description="Disordered" evidence="6">
    <location>
        <begin position="331"/>
        <end position="353"/>
    </location>
</feature>
<feature type="compositionally biased region" description="Polar residues" evidence="6">
    <location>
        <begin position="173"/>
        <end position="200"/>
    </location>
</feature>
<keyword evidence="4" id="KW-0804">Transcription</keyword>
<dbReference type="GO" id="GO:0006355">
    <property type="term" value="P:regulation of DNA-templated transcription"/>
    <property type="evidence" value="ECO:0007669"/>
    <property type="project" value="InterPro"/>
</dbReference>
<dbReference type="InterPro" id="IPR026541">
    <property type="entry name" value="MRG_dom"/>
</dbReference>
<dbReference type="GO" id="GO:0035267">
    <property type="term" value="C:NuA4 histone acetyltransferase complex"/>
    <property type="evidence" value="ECO:0007669"/>
    <property type="project" value="TreeGrafter"/>
</dbReference>
<keyword evidence="2" id="KW-0156">Chromatin regulator</keyword>
<feature type="region of interest" description="Disordered" evidence="6">
    <location>
        <begin position="1"/>
        <end position="20"/>
    </location>
</feature>
<dbReference type="PANTHER" id="PTHR10880:SF48">
    <property type="entry name" value="MORTALITY FACTOR 4 LIKE 2"/>
    <property type="match status" value="1"/>
</dbReference>
<evidence type="ECO:0000256" key="4">
    <source>
        <dbReference type="ARBA" id="ARBA00023163"/>
    </source>
</evidence>
<feature type="region of interest" description="Disordered" evidence="6">
    <location>
        <begin position="149"/>
        <end position="216"/>
    </location>
</feature>
<proteinExistence type="predicted"/>
<evidence type="ECO:0000256" key="6">
    <source>
        <dbReference type="SAM" id="MobiDB-lite"/>
    </source>
</evidence>